<gene>
    <name evidence="4" type="ORF">FLK61_37880</name>
</gene>
<dbReference type="EMBL" id="CP041372">
    <property type="protein sequence ID" value="QKS72400.1"/>
    <property type="molecule type" value="Genomic_DNA"/>
</dbReference>
<evidence type="ECO:0000256" key="2">
    <source>
        <dbReference type="SAM" id="SignalP"/>
    </source>
</evidence>
<keyword evidence="5" id="KW-1185">Reference proteome</keyword>
<dbReference type="PANTHER" id="PTHR43308:SF5">
    <property type="entry name" value="S-LAYER PROTEIN _ PEPTIDOGLYCAN ENDO-BETA-N-ACETYLGLUCOSAMINIDASE"/>
    <property type="match status" value="1"/>
</dbReference>
<evidence type="ECO:0000313" key="4">
    <source>
        <dbReference type="EMBL" id="QKS72400.1"/>
    </source>
</evidence>
<evidence type="ECO:0000313" key="5">
    <source>
        <dbReference type="Proteomes" id="UP000318138"/>
    </source>
</evidence>
<dbReference type="KEGG" id="psua:FLK61_37880"/>
<dbReference type="InterPro" id="IPR001119">
    <property type="entry name" value="SLH_dom"/>
</dbReference>
<sequence length="489" mass="54296">MRTKYIAIILVLATILVPGATHAQSFTDINPTQFYSHEIEVFRTLNLSQGYPDGTFRPDNSLTRAEAAVFFERALSLPPATGTTHFSDVDKTSFAYDAIQRARSATIIEGFPNGTFQPNESLTRGQMAIMLARAYSLEATDAAFIDVPSNHYAKGAIDQLAGSLITNGYPDGTFRPNTTVTRGEFAVMLIRAIIFDTAGEERIARTAQELRATIPTLTGDWAERTTIERAQAFYRTHPKLTPYLPDLSLAETTLELQKQTKLAPLTRTLEGDYTSGRWTEKLFSYEARFAANGYRGQGDEDFVFVKGSEDSRILITAPHATSHIREGAPKISEGYTGAIALLLHEYTGAHILYIARESIDPNYYNNIPFKEEMRRIAVDEGIDLVIDLHGAARERDFDLDVGTDGGELINQGEVLSLFDAMARYDISNVGENLLFTAGGSANIANFSKNELGIEAMQLEINRQFREPRVTVDPTYRMFAALATYVTLYK</sequence>
<keyword evidence="1 2" id="KW-0732">Signal</keyword>
<proteinExistence type="predicted"/>
<dbReference type="PROSITE" id="PS51272">
    <property type="entry name" value="SLH"/>
    <property type="match status" value="3"/>
</dbReference>
<dbReference type="Pfam" id="PF00395">
    <property type="entry name" value="SLH"/>
    <property type="match status" value="3"/>
</dbReference>
<dbReference type="Proteomes" id="UP000318138">
    <property type="component" value="Chromosome"/>
</dbReference>
<evidence type="ECO:0000256" key="1">
    <source>
        <dbReference type="ARBA" id="ARBA00022729"/>
    </source>
</evidence>
<dbReference type="RefSeq" id="WP_176010379.1">
    <property type="nucleotide sequence ID" value="NZ_CP041372.2"/>
</dbReference>
<organism evidence="4 5">
    <name type="scientific">Paenalkalicoccus suaedae</name>
    <dbReference type="NCBI Taxonomy" id="2592382"/>
    <lineage>
        <taxon>Bacteria</taxon>
        <taxon>Bacillati</taxon>
        <taxon>Bacillota</taxon>
        <taxon>Bacilli</taxon>
        <taxon>Bacillales</taxon>
        <taxon>Bacillaceae</taxon>
        <taxon>Paenalkalicoccus</taxon>
    </lineage>
</organism>
<accession>A0A859FHV7</accession>
<dbReference type="AlphaFoldDB" id="A0A859FHV7"/>
<feature type="signal peptide" evidence="2">
    <location>
        <begin position="1"/>
        <end position="23"/>
    </location>
</feature>
<dbReference type="PANTHER" id="PTHR43308">
    <property type="entry name" value="OUTER MEMBRANE PROTEIN ALPHA-RELATED"/>
    <property type="match status" value="1"/>
</dbReference>
<protein>
    <submittedName>
        <fullName evidence="4">S-layer homology domain-containing protein</fullName>
    </submittedName>
</protein>
<feature type="domain" description="SLH" evidence="3">
    <location>
        <begin position="82"/>
        <end position="139"/>
    </location>
</feature>
<feature type="domain" description="SLH" evidence="3">
    <location>
        <begin position="22"/>
        <end position="81"/>
    </location>
</feature>
<feature type="domain" description="SLH" evidence="3">
    <location>
        <begin position="140"/>
        <end position="203"/>
    </location>
</feature>
<name>A0A859FHV7_9BACI</name>
<feature type="chain" id="PRO_5032930106" evidence="2">
    <location>
        <begin position="24"/>
        <end position="489"/>
    </location>
</feature>
<evidence type="ECO:0000259" key="3">
    <source>
        <dbReference type="PROSITE" id="PS51272"/>
    </source>
</evidence>
<dbReference type="InterPro" id="IPR051465">
    <property type="entry name" value="Cell_Envelope_Struct_Comp"/>
</dbReference>
<reference evidence="5" key="1">
    <citation type="submission" date="2019-07" db="EMBL/GenBank/DDBJ databases">
        <title>Bacillus alkalisoli sp. nov. isolated from saline soil.</title>
        <authorList>
            <person name="Sun J.-Q."/>
            <person name="Xu L."/>
        </authorList>
    </citation>
    <scope>NUCLEOTIDE SEQUENCE [LARGE SCALE GENOMIC DNA]</scope>
    <source>
        <strain evidence="5">M4U3P1</strain>
    </source>
</reference>